<evidence type="ECO:0000313" key="3">
    <source>
        <dbReference type="Proteomes" id="UP000326924"/>
    </source>
</evidence>
<feature type="region of interest" description="Disordered" evidence="1">
    <location>
        <begin position="180"/>
        <end position="214"/>
    </location>
</feature>
<feature type="region of interest" description="Disordered" evidence="1">
    <location>
        <begin position="1"/>
        <end position="107"/>
    </location>
</feature>
<dbReference type="Proteomes" id="UP000326924">
    <property type="component" value="Unassembled WGS sequence"/>
</dbReference>
<accession>A0A5J5F582</accession>
<dbReference type="InParanoid" id="A0A5J5F582"/>
<keyword evidence="3" id="KW-1185">Reference proteome</keyword>
<dbReference type="AlphaFoldDB" id="A0A5J5F582"/>
<evidence type="ECO:0000313" key="2">
    <source>
        <dbReference type="EMBL" id="KAA8911674.1"/>
    </source>
</evidence>
<feature type="compositionally biased region" description="Acidic residues" evidence="1">
    <location>
        <begin position="33"/>
        <end position="42"/>
    </location>
</feature>
<feature type="region of interest" description="Disordered" evidence="1">
    <location>
        <begin position="124"/>
        <end position="145"/>
    </location>
</feature>
<sequence length="229" mass="24434">MMPSQSDSSPSPAASNSFHSPSRKAEPAVGPSEEADPSSDEQNDSHPAPSAVESFLKGVAAPSNSESPHPRATPSCTTTSKAALTPRLPTPTPHSSHPDPHYISHLSLPQLRAAAHLLRNTITTSASSSSADTATQVRSDNERAAVHARHRLEAAKKELEERDKELEVLEGLGRRLQARNGKGGEVVSGRVAKRSGGDGGRGRRRSRLSELSSAERDQYVRERYKAAGL</sequence>
<feature type="compositionally biased region" description="Low complexity" evidence="1">
    <location>
        <begin position="1"/>
        <end position="20"/>
    </location>
</feature>
<dbReference type="EMBL" id="VXIS01000033">
    <property type="protein sequence ID" value="KAA8911674.1"/>
    <property type="molecule type" value="Genomic_DNA"/>
</dbReference>
<protein>
    <submittedName>
        <fullName evidence="2">Uncharacterized protein</fullName>
    </submittedName>
</protein>
<organism evidence="2 3">
    <name type="scientific">Sphaerosporella brunnea</name>
    <dbReference type="NCBI Taxonomy" id="1250544"/>
    <lineage>
        <taxon>Eukaryota</taxon>
        <taxon>Fungi</taxon>
        <taxon>Dikarya</taxon>
        <taxon>Ascomycota</taxon>
        <taxon>Pezizomycotina</taxon>
        <taxon>Pezizomycetes</taxon>
        <taxon>Pezizales</taxon>
        <taxon>Pyronemataceae</taxon>
        <taxon>Sphaerosporella</taxon>
    </lineage>
</organism>
<comment type="caution">
    <text evidence="2">The sequence shown here is derived from an EMBL/GenBank/DDBJ whole genome shotgun (WGS) entry which is preliminary data.</text>
</comment>
<gene>
    <name evidence="2" type="ORF">FN846DRAFT_887699</name>
</gene>
<name>A0A5J5F582_9PEZI</name>
<proteinExistence type="predicted"/>
<reference evidence="2 3" key="1">
    <citation type="submission" date="2019-09" db="EMBL/GenBank/DDBJ databases">
        <title>Draft genome of the ectomycorrhizal ascomycete Sphaerosporella brunnea.</title>
        <authorList>
            <consortium name="DOE Joint Genome Institute"/>
            <person name="Benucci G.M."/>
            <person name="Marozzi G."/>
            <person name="Antonielli L."/>
            <person name="Sanchez S."/>
            <person name="Marco P."/>
            <person name="Wang X."/>
            <person name="Falini L.B."/>
            <person name="Barry K."/>
            <person name="Haridas S."/>
            <person name="Lipzen A."/>
            <person name="Labutti K."/>
            <person name="Grigoriev I.V."/>
            <person name="Murat C."/>
            <person name="Martin F."/>
            <person name="Albertini E."/>
            <person name="Donnini D."/>
            <person name="Bonito G."/>
        </authorList>
    </citation>
    <scope>NUCLEOTIDE SEQUENCE [LARGE SCALE GENOMIC DNA]</scope>
    <source>
        <strain evidence="2 3">Sb_GMNB300</strain>
    </source>
</reference>
<feature type="compositionally biased region" description="Low complexity" evidence="1">
    <location>
        <begin position="124"/>
        <end position="135"/>
    </location>
</feature>
<evidence type="ECO:0000256" key="1">
    <source>
        <dbReference type="SAM" id="MobiDB-lite"/>
    </source>
</evidence>